<evidence type="ECO:0000313" key="3">
    <source>
        <dbReference type="Proteomes" id="UP000663828"/>
    </source>
</evidence>
<sequence length="285" mass="30680">MDSYDSSTYQYGLNTRRSDLPLVSLPRNSVDPQYNQAMSQRQSNWNINTLPQQNSSLSVSNITPAQYGSSSSAAMVQGNAWGDPNSMNKGGMNSKTNEESKFSCSKLCAKITSSKMLFFLVGFIIAAVPLAVFVTLWVSSRSSSSSEDSGTTSTTASSATLPIQCYAYSILNDVTRNQQVGYSCCYTPYDSSLTAGWYRASGSAGSQIASSPIYTTNTCGTNYPGYYNGSLPSKAGTLTTGNACFYTGSYCGYSVSPISVMNCSGYYIFYLVPTSSSSYRYCTTN</sequence>
<proteinExistence type="predicted"/>
<keyword evidence="1" id="KW-0812">Transmembrane</keyword>
<dbReference type="AlphaFoldDB" id="A0A814X137"/>
<comment type="caution">
    <text evidence="2">The sequence shown here is derived from an EMBL/GenBank/DDBJ whole genome shotgun (WGS) entry which is preliminary data.</text>
</comment>
<dbReference type="EMBL" id="CAJNOR010001852">
    <property type="protein sequence ID" value="CAF1209872.1"/>
    <property type="molecule type" value="Genomic_DNA"/>
</dbReference>
<protein>
    <submittedName>
        <fullName evidence="2">Uncharacterized protein</fullName>
    </submittedName>
</protein>
<accession>A0A814X137</accession>
<keyword evidence="3" id="KW-1185">Reference proteome</keyword>
<name>A0A814X137_ADIRI</name>
<feature type="transmembrane region" description="Helical" evidence="1">
    <location>
        <begin position="116"/>
        <end position="138"/>
    </location>
</feature>
<keyword evidence="1" id="KW-0472">Membrane</keyword>
<gene>
    <name evidence="2" type="ORF">XAT740_LOCUS24133</name>
</gene>
<dbReference type="Proteomes" id="UP000663828">
    <property type="component" value="Unassembled WGS sequence"/>
</dbReference>
<evidence type="ECO:0000256" key="1">
    <source>
        <dbReference type="SAM" id="Phobius"/>
    </source>
</evidence>
<reference evidence="2" key="1">
    <citation type="submission" date="2021-02" db="EMBL/GenBank/DDBJ databases">
        <authorList>
            <person name="Nowell W R."/>
        </authorList>
    </citation>
    <scope>NUCLEOTIDE SEQUENCE</scope>
</reference>
<keyword evidence="1" id="KW-1133">Transmembrane helix</keyword>
<organism evidence="2 3">
    <name type="scientific">Adineta ricciae</name>
    <name type="common">Rotifer</name>
    <dbReference type="NCBI Taxonomy" id="249248"/>
    <lineage>
        <taxon>Eukaryota</taxon>
        <taxon>Metazoa</taxon>
        <taxon>Spiralia</taxon>
        <taxon>Gnathifera</taxon>
        <taxon>Rotifera</taxon>
        <taxon>Eurotatoria</taxon>
        <taxon>Bdelloidea</taxon>
        <taxon>Adinetida</taxon>
        <taxon>Adinetidae</taxon>
        <taxon>Adineta</taxon>
    </lineage>
</organism>
<evidence type="ECO:0000313" key="2">
    <source>
        <dbReference type="EMBL" id="CAF1209872.1"/>
    </source>
</evidence>